<protein>
    <submittedName>
        <fullName evidence="8">EamA domain-containing membrane protein RarD</fullName>
    </submittedName>
</protein>
<dbReference type="InterPro" id="IPR037185">
    <property type="entry name" value="EmrE-like"/>
</dbReference>
<name>A0A1G6T167_9BURK</name>
<evidence type="ECO:0000256" key="1">
    <source>
        <dbReference type="ARBA" id="ARBA00004651"/>
    </source>
</evidence>
<feature type="transmembrane region" description="Helical" evidence="6">
    <location>
        <begin position="306"/>
        <end position="327"/>
    </location>
</feature>
<sequence>MQQSTPPDTSFSTAAAVDVSAPVAGKPSGPSPAPNAGVATGMALALVGAIAFSGKAIIVKLAYRHGVDAVTLIMYRMLFALPIFAAMAWWASRGKPPLTRRDWAGVAWLGFTGYYLASFLDFAGLAYISAGLERLILYLNPTLVVLLGWALYGRSIRWGQMLGMAISYCGVVLVFGHEAGLQGAYVAWGVLLVFLSAVSYAVYLVYSGEMVKRIGSLRLVGLATTVACVCCLVQFVVLRPMSAAAVAPEVLWLSLLNATLCTAVPVLLVMMAIERVGAGMAAQAGMVGPLSTILMGVWLLDEPFTLWVASGTALVLAGIFVFTRMAARKPAGG</sequence>
<evidence type="ECO:0000256" key="2">
    <source>
        <dbReference type="ARBA" id="ARBA00022475"/>
    </source>
</evidence>
<evidence type="ECO:0000313" key="8">
    <source>
        <dbReference type="EMBL" id="SDD22286.1"/>
    </source>
</evidence>
<dbReference type="SUPFAM" id="SSF103481">
    <property type="entry name" value="Multidrug resistance efflux transporter EmrE"/>
    <property type="match status" value="2"/>
</dbReference>
<reference evidence="8 9" key="1">
    <citation type="submission" date="2016-10" db="EMBL/GenBank/DDBJ databases">
        <authorList>
            <person name="de Groot N.N."/>
        </authorList>
    </citation>
    <scope>NUCLEOTIDE SEQUENCE [LARGE SCALE GENOMIC DNA]</scope>
    <source>
        <strain evidence="8 9">DSM 16619</strain>
    </source>
</reference>
<dbReference type="EMBL" id="FMZC01000005">
    <property type="protein sequence ID" value="SDD22286.1"/>
    <property type="molecule type" value="Genomic_DNA"/>
</dbReference>
<dbReference type="InterPro" id="IPR051258">
    <property type="entry name" value="Diverse_Substrate_Transporter"/>
</dbReference>
<keyword evidence="3 6" id="KW-0812">Transmembrane</keyword>
<evidence type="ECO:0000313" key="9">
    <source>
        <dbReference type="Proteomes" id="UP000198781"/>
    </source>
</evidence>
<dbReference type="AlphaFoldDB" id="A0A1G6T167"/>
<organism evidence="8 9">
    <name type="scientific">Paracidovorax valerianellae</name>
    <dbReference type="NCBI Taxonomy" id="187868"/>
    <lineage>
        <taxon>Bacteria</taxon>
        <taxon>Pseudomonadati</taxon>
        <taxon>Pseudomonadota</taxon>
        <taxon>Betaproteobacteria</taxon>
        <taxon>Burkholderiales</taxon>
        <taxon>Comamonadaceae</taxon>
        <taxon>Paracidovorax</taxon>
    </lineage>
</organism>
<feature type="transmembrane region" description="Helical" evidence="6">
    <location>
        <begin position="250"/>
        <end position="273"/>
    </location>
</feature>
<keyword evidence="9" id="KW-1185">Reference proteome</keyword>
<keyword evidence="5 6" id="KW-0472">Membrane</keyword>
<dbReference type="Pfam" id="PF00892">
    <property type="entry name" value="EamA"/>
    <property type="match status" value="2"/>
</dbReference>
<evidence type="ECO:0000256" key="3">
    <source>
        <dbReference type="ARBA" id="ARBA00022692"/>
    </source>
</evidence>
<dbReference type="PANTHER" id="PTHR42920:SF5">
    <property type="entry name" value="EAMA DOMAIN-CONTAINING PROTEIN"/>
    <property type="match status" value="1"/>
</dbReference>
<feature type="transmembrane region" description="Helical" evidence="6">
    <location>
        <begin position="217"/>
        <end position="238"/>
    </location>
</feature>
<feature type="domain" description="EamA" evidence="7">
    <location>
        <begin position="188"/>
        <end position="323"/>
    </location>
</feature>
<feature type="transmembrane region" description="Helical" evidence="6">
    <location>
        <begin position="36"/>
        <end position="58"/>
    </location>
</feature>
<gene>
    <name evidence="8" type="ORF">SAMN05192589_10518</name>
</gene>
<keyword evidence="4 6" id="KW-1133">Transmembrane helix</keyword>
<keyword evidence="2" id="KW-1003">Cell membrane</keyword>
<dbReference type="Proteomes" id="UP000198781">
    <property type="component" value="Unassembled WGS sequence"/>
</dbReference>
<proteinExistence type="predicted"/>
<dbReference type="PANTHER" id="PTHR42920">
    <property type="entry name" value="OS03G0707200 PROTEIN-RELATED"/>
    <property type="match status" value="1"/>
</dbReference>
<dbReference type="InterPro" id="IPR000620">
    <property type="entry name" value="EamA_dom"/>
</dbReference>
<dbReference type="GO" id="GO:0005886">
    <property type="term" value="C:plasma membrane"/>
    <property type="evidence" value="ECO:0007669"/>
    <property type="project" value="UniProtKB-SubCell"/>
</dbReference>
<accession>A0A1G6T167</accession>
<evidence type="ECO:0000256" key="5">
    <source>
        <dbReference type="ARBA" id="ARBA00023136"/>
    </source>
</evidence>
<feature type="transmembrane region" description="Helical" evidence="6">
    <location>
        <begin position="185"/>
        <end position="205"/>
    </location>
</feature>
<evidence type="ECO:0000256" key="4">
    <source>
        <dbReference type="ARBA" id="ARBA00022989"/>
    </source>
</evidence>
<feature type="transmembrane region" description="Helical" evidence="6">
    <location>
        <begin position="70"/>
        <end position="91"/>
    </location>
</feature>
<feature type="transmembrane region" description="Helical" evidence="6">
    <location>
        <begin position="103"/>
        <end position="128"/>
    </location>
</feature>
<feature type="transmembrane region" description="Helical" evidence="6">
    <location>
        <begin position="280"/>
        <end position="300"/>
    </location>
</feature>
<evidence type="ECO:0000259" key="7">
    <source>
        <dbReference type="Pfam" id="PF00892"/>
    </source>
</evidence>
<comment type="subcellular location">
    <subcellularLocation>
        <location evidence="1">Cell membrane</location>
        <topology evidence="1">Multi-pass membrane protein</topology>
    </subcellularLocation>
</comment>
<feature type="transmembrane region" description="Helical" evidence="6">
    <location>
        <begin position="135"/>
        <end position="152"/>
    </location>
</feature>
<feature type="domain" description="EamA" evidence="7">
    <location>
        <begin position="40"/>
        <end position="175"/>
    </location>
</feature>
<evidence type="ECO:0000256" key="6">
    <source>
        <dbReference type="SAM" id="Phobius"/>
    </source>
</evidence>